<dbReference type="HOGENOM" id="CLU_2748253_0_0_2"/>
<name>A0A0E3H9L0_METTT</name>
<keyword evidence="1" id="KW-1133">Transmembrane helix</keyword>
<dbReference type="Proteomes" id="UP000066529">
    <property type="component" value="Chromosome"/>
</dbReference>
<feature type="transmembrane region" description="Helical" evidence="1">
    <location>
        <begin position="40"/>
        <end position="65"/>
    </location>
</feature>
<reference evidence="2 3" key="1">
    <citation type="submission" date="2014-07" db="EMBL/GenBank/DDBJ databases">
        <title>Methanogenic archaea and the global carbon cycle.</title>
        <authorList>
            <person name="Henriksen J.R."/>
            <person name="Luke J."/>
            <person name="Reinhart S."/>
            <person name="Benedict M.N."/>
            <person name="Youngblut N.D."/>
            <person name="Metcalf M.E."/>
            <person name="Whitaker R.J."/>
            <person name="Metcalf W.W."/>
        </authorList>
    </citation>
    <scope>NUCLEOTIDE SEQUENCE [LARGE SCALE GENOMIC DNA]</scope>
    <source>
        <strain evidence="3">ATCC 43570 / DSM 1825 / OCM 12 / VKM B-1830 / TM-1</strain>
    </source>
</reference>
<organism evidence="2 3">
    <name type="scientific">Methanosarcina thermophila (strain ATCC 43570 / DSM 1825 / OCM 12 / VKM B-1830 / TM-1)</name>
    <dbReference type="NCBI Taxonomy" id="523844"/>
    <lineage>
        <taxon>Archaea</taxon>
        <taxon>Methanobacteriati</taxon>
        <taxon>Methanobacteriota</taxon>
        <taxon>Stenosarchaea group</taxon>
        <taxon>Methanomicrobia</taxon>
        <taxon>Methanosarcinales</taxon>
        <taxon>Methanosarcinaceae</taxon>
        <taxon>Methanosarcina</taxon>
    </lineage>
</organism>
<dbReference type="EMBL" id="CP009501">
    <property type="protein sequence ID" value="AKB14289.1"/>
    <property type="molecule type" value="Genomic_DNA"/>
</dbReference>
<dbReference type="KEGG" id="mthr:MSTHT_2531"/>
<keyword evidence="1" id="KW-0472">Membrane</keyword>
<accession>A0A0E3H9L0</accession>
<dbReference type="AlphaFoldDB" id="A0A0E3H9L0"/>
<evidence type="ECO:0000313" key="3">
    <source>
        <dbReference type="Proteomes" id="UP000066529"/>
    </source>
</evidence>
<evidence type="ECO:0000256" key="1">
    <source>
        <dbReference type="SAM" id="Phobius"/>
    </source>
</evidence>
<sequence>MLISFDIYEGLVAVKNNSFCLTAFKCLLSLLGRMAQRCDFTFAFFSFIISRYTLSPISLSLKLYLIAFYM</sequence>
<protein>
    <submittedName>
        <fullName evidence="2">Uncharacterized protein</fullName>
    </submittedName>
</protein>
<proteinExistence type="predicted"/>
<keyword evidence="1" id="KW-0812">Transmembrane</keyword>
<gene>
    <name evidence="2" type="ORF">MSTHT_2531</name>
</gene>
<evidence type="ECO:0000313" key="2">
    <source>
        <dbReference type="EMBL" id="AKB14289.1"/>
    </source>
</evidence>